<dbReference type="Pfam" id="PF18962">
    <property type="entry name" value="Por_Secre_tail"/>
    <property type="match status" value="1"/>
</dbReference>
<evidence type="ECO:0000313" key="6">
    <source>
        <dbReference type="EMBL" id="GEQ86570.1"/>
    </source>
</evidence>
<dbReference type="CDD" id="cd00063">
    <property type="entry name" value="FN3"/>
    <property type="match status" value="2"/>
</dbReference>
<dbReference type="PANTHER" id="PTHR46708">
    <property type="entry name" value="TENASCIN"/>
    <property type="match status" value="1"/>
</dbReference>
<dbReference type="Pfam" id="PF20009">
    <property type="entry name" value="GEVED"/>
    <property type="match status" value="1"/>
</dbReference>
<comment type="caution">
    <text evidence="6">The sequence shown here is derived from an EMBL/GenBank/DDBJ whole genome shotgun (WGS) entry which is preliminary data.</text>
</comment>
<accession>A0A5J4FWK5</accession>
<reference evidence="6 7" key="1">
    <citation type="submission" date="2019-08" db="EMBL/GenBank/DDBJ databases">
        <title>Ulvibacter marinistellae sp. nov., isolated from a starfish, Patiria pectinifera.</title>
        <authorList>
            <person name="Kawano K."/>
            <person name="Ushijima N."/>
            <person name="Kihara M."/>
            <person name="Itoh H."/>
        </authorList>
    </citation>
    <scope>NUCLEOTIDE SEQUENCE [LARGE SCALE GENOMIC DNA]</scope>
    <source>
        <strain evidence="6 7">KK4</strain>
    </source>
</reference>
<dbReference type="InterPro" id="IPR050991">
    <property type="entry name" value="ECM_Regulatory_Proteins"/>
</dbReference>
<organism evidence="6 7">
    <name type="scientific">Patiriisocius marinistellae</name>
    <dbReference type="NCBI Taxonomy" id="2494560"/>
    <lineage>
        <taxon>Bacteria</taxon>
        <taxon>Pseudomonadati</taxon>
        <taxon>Bacteroidota</taxon>
        <taxon>Flavobacteriia</taxon>
        <taxon>Flavobacteriales</taxon>
        <taxon>Flavobacteriaceae</taxon>
        <taxon>Patiriisocius</taxon>
    </lineage>
</organism>
<dbReference type="InterPro" id="IPR056600">
    <property type="entry name" value="GBD_T9SS_assoc"/>
</dbReference>
<evidence type="ECO:0000256" key="4">
    <source>
        <dbReference type="SAM" id="SignalP"/>
    </source>
</evidence>
<evidence type="ECO:0000256" key="1">
    <source>
        <dbReference type="ARBA" id="ARBA00022729"/>
    </source>
</evidence>
<dbReference type="OrthoDB" id="1652165at2"/>
<dbReference type="Gene3D" id="2.60.40.10">
    <property type="entry name" value="Immunoglobulins"/>
    <property type="match status" value="2"/>
</dbReference>
<keyword evidence="7" id="KW-1185">Reference proteome</keyword>
<dbReference type="InterPro" id="IPR013783">
    <property type="entry name" value="Ig-like_fold"/>
</dbReference>
<dbReference type="PANTHER" id="PTHR46708:SF2">
    <property type="entry name" value="FIBRONECTIN TYPE-III DOMAIN-CONTAINING PROTEIN"/>
    <property type="match status" value="1"/>
</dbReference>
<dbReference type="InterPro" id="IPR026444">
    <property type="entry name" value="Secre_tail"/>
</dbReference>
<gene>
    <name evidence="6" type="ORF">ULMS_20780</name>
</gene>
<proteinExistence type="predicted"/>
<dbReference type="InterPro" id="IPR036116">
    <property type="entry name" value="FN3_sf"/>
</dbReference>
<dbReference type="NCBIfam" id="TIGR04183">
    <property type="entry name" value="Por_Secre_tail"/>
    <property type="match status" value="1"/>
</dbReference>
<dbReference type="SMART" id="SM00060">
    <property type="entry name" value="FN3"/>
    <property type="match status" value="5"/>
</dbReference>
<dbReference type="SUPFAM" id="SSF49265">
    <property type="entry name" value="Fibronectin type III"/>
    <property type="match status" value="2"/>
</dbReference>
<evidence type="ECO:0000313" key="7">
    <source>
        <dbReference type="Proteomes" id="UP000326994"/>
    </source>
</evidence>
<evidence type="ECO:0000256" key="2">
    <source>
        <dbReference type="ARBA" id="ARBA00022737"/>
    </source>
</evidence>
<dbReference type="PROSITE" id="PS50853">
    <property type="entry name" value="FN3"/>
    <property type="match status" value="2"/>
</dbReference>
<dbReference type="Gene3D" id="2.60.120.380">
    <property type="match status" value="1"/>
</dbReference>
<sequence length="1906" mass="204306">MKKTTNLLLIACLAIFSLQVSAQSTINITTSGGSFPNEKWVSITTMPDGTGMQVFGQGNGTQCDDSGLIIQNIDLAPGIYYVNCYDQYDDSWDGTLISVTAYGDVIGNNEGVTPDDNEDTDQSNNCDGTPEELEASFQIIVPNPPTCLQPSSAVINSMTDISAEASWDAGIVTAEYEWLVVASGDGSTGIAIDNGSTAALNTNITGLNAETPYDFFIKADCEIEYVGPVSFTTNATPPQNNTCATAIDLSLETSPLSASITNVTTANESLSCGLTAGRDLFYQILVPNTFEFSFNQTVNTFDSVHRVAYSSSCPGETELSCIDGGTGNGEYAVTEWTNDTGVDQTIYIVIEGYNNSSLGDFTFQWSVNAPPTCLSPTELTTSVISATSVDLSWIANTGENSWDIKFGLPGFDPLTEGTLVQDNDGISTTQVNGLNPATEYEVYVRAVCSPTDMSVYSEASLFTTNCGAFNVPFNENFDTTTTGGTTSPNAPNCWSFINTGAGWTYVINSSFNSQSGNKSYRFNNNNDITGDYLLISPEIVELTTDGVQVSFSAKGLSGQELEVGTISDPSDASTFTVLNTVTLSSSSYEDIELNIVAGIDSYFAVRHGQTGTNDTYYLDDFTFNILPSCLEPSALMVTNVTTSNATVSWTAGATETDWEYVLQTADTGIPTESGTPLSGTPSVNFMSLTENTAYEVYVRAICGIDTSEYSDPILFYTGYCTSIPTSVDNNGIAEVIIDSTTFTSAGDDVTYEDFTGVPVDIQQAVLTNLQITFQTGFTYDTNVWIDLNDNLIFEASEKFFDGVSSGANPTTLDASFILPVSAPLGIHRMRIGTADSGQNTPNPCYNGTYGVTIDLDVTVTEAPSCLQPSNIIIDSITDITAEASWSEGIVTTEYQWVVVANGDLPTDTAVDNGNVATLNASITGLIAEMSYDFYVKADCETDFVGPTTFTTNSTPPANDTCDSPTTIIASTNFECENQLSGTTNAATISNLDGCSFSGKDVWYSFTPATTSQYSVVVSETNDTGFNSTYVTIYTGMCGNLTQIGTSCSSTSYNGTLNQDIPYLINVRSTSTTASYVDFNLCVVQLIAPENNDCDNPEILTASIDDTCVNKVSGTTEGATTTAPDGCSTSGKDVWYSYIPVNSGNFLFNLTETNDTGFNSTYITIYDGLCGELNQIGTSCSSTSLTATLIQDVEYLVNVRTTSTALNSFVEFDLCVREAIPPVNDNFANATDLVVGTTCSNILGTLLFATNSAESTAASCGSTDGLENDVWYSFVAPANGNIIVETSEANTVNFDTVMVFYDTDGITQLVCNDDIITGVRFSGFSYQGLTPGATYFLEVHAYNNDAPGDFNICAYSPDCTGSTVTWDGSSWTPNDPTFNDIAIINGTYNTVDDGNINACSLVINPGRILTVTAGNFININTDITVNGTLNVNHQGSIVQIDEDAVTLNNGEINVNITTPDLDPRDFMLIGSPMSEIDRTDLDGFRLLNHDTNAFEAGDLGMTVPDATNFIDADQNDWLTFTGTLNPAEGYMYWPAPDLVTGGEYDLLFNEGTLNSGTISYPTTFTGDVNDSPNMLSNPYASAIDTDLLISRNDAINEVYFWEHNTVPSDIYPNVAGVDFDMRDISVRNEGAGVASTTGGNAPTQFMSTAQGFGIKAMTNDPVIFTNDMRVTESDAVLRNSIEADRLWLNLKSNSFSDNSNLAIVFTGAATAGFDNGFDTERIATTVSMYTQISNDQGYIIQSREAFSNGASITAGFSSRIGQDESYTISLTEREGDNITGATIYLIDNLTNTITNLIQNNYTFGSESGNFPGRFTIVFENEALGISDLSLESIAIYPNPAQDKLNITSPNALLKSIQVIDIRGVVIINELVSQQNTTTIDVSNLSNAVYFVTMSTDKGSLTKRFIKK</sequence>
<dbReference type="Pfam" id="PF00041">
    <property type="entry name" value="fn3"/>
    <property type="match status" value="1"/>
</dbReference>
<name>A0A5J4FWK5_9FLAO</name>
<feature type="chain" id="PRO_5023803984" description="Fibronectin type-III domain-containing protein" evidence="4">
    <location>
        <begin position="23"/>
        <end position="1906"/>
    </location>
</feature>
<evidence type="ECO:0000256" key="3">
    <source>
        <dbReference type="SAM" id="MobiDB-lite"/>
    </source>
</evidence>
<feature type="signal peptide" evidence="4">
    <location>
        <begin position="1"/>
        <end position="22"/>
    </location>
</feature>
<keyword evidence="1 4" id="KW-0732">Signal</keyword>
<keyword evidence="2" id="KW-0677">Repeat</keyword>
<dbReference type="Pfam" id="PF23759">
    <property type="entry name" value="GBD_T9SS_assoc"/>
    <property type="match status" value="3"/>
</dbReference>
<dbReference type="EMBL" id="BKCF01000003">
    <property type="protein sequence ID" value="GEQ86570.1"/>
    <property type="molecule type" value="Genomic_DNA"/>
</dbReference>
<feature type="region of interest" description="Disordered" evidence="3">
    <location>
        <begin position="108"/>
        <end position="128"/>
    </location>
</feature>
<feature type="domain" description="Fibronectin type-III" evidence="5">
    <location>
        <begin position="375"/>
        <end position="467"/>
    </location>
</feature>
<dbReference type="InterPro" id="IPR003961">
    <property type="entry name" value="FN3_dom"/>
</dbReference>
<feature type="domain" description="Fibronectin type-III" evidence="5">
    <location>
        <begin position="631"/>
        <end position="720"/>
    </location>
</feature>
<protein>
    <recommendedName>
        <fullName evidence="5">Fibronectin type-III domain-containing protein</fullName>
    </recommendedName>
</protein>
<dbReference type="Proteomes" id="UP000326994">
    <property type="component" value="Unassembled WGS sequence"/>
</dbReference>
<dbReference type="InterPro" id="IPR045474">
    <property type="entry name" value="GEVED"/>
</dbReference>
<evidence type="ECO:0000259" key="5">
    <source>
        <dbReference type="PROSITE" id="PS50853"/>
    </source>
</evidence>
<dbReference type="RefSeq" id="WP_151894490.1">
    <property type="nucleotide sequence ID" value="NZ_BKCF01000003.1"/>
</dbReference>